<evidence type="ECO:0000256" key="5">
    <source>
        <dbReference type="SAM" id="MobiDB-lite"/>
    </source>
</evidence>
<dbReference type="EnsemblMetazoa" id="AMIN009772-RA">
    <property type="protein sequence ID" value="AMIN009772-PA"/>
    <property type="gene ID" value="AMIN009772"/>
</dbReference>
<dbReference type="STRING" id="112268.A0A182WHC0"/>
<evidence type="ECO:0000256" key="4">
    <source>
        <dbReference type="ARBA" id="ARBA00023242"/>
    </source>
</evidence>
<feature type="region of interest" description="Disordered" evidence="5">
    <location>
        <begin position="131"/>
        <end position="154"/>
    </location>
</feature>
<comment type="subcellular location">
    <subcellularLocation>
        <location evidence="1">Nucleus</location>
    </subcellularLocation>
</comment>
<name>A0A182WHC0_9DIPT</name>
<keyword evidence="2" id="KW-0805">Transcription regulation</keyword>
<dbReference type="InterPro" id="IPR051027">
    <property type="entry name" value="bZIP_transcription_factors"/>
</dbReference>
<accession>A0A182WHC0</accession>
<proteinExistence type="predicted"/>
<sequence length="459" mass="50278">MEMKQDHSDPPVKEEFQCKIDGCKQSFTTELHCSAHTKKHDLSLNLEMPLKSAGVIFADQTPTPTRLIGKCEEVGLFEDLQKVNPFEETFRRAVESGTSNGSSLNGDLPPLAATQAVPCCRAAEGETLHTPHILPSGIDRSSFDPISNENSAAKQRSLKLKANGTSALRPKQQQLEQTTTVITRTNNGQKSMKKTPAKRKTPSSVVDILPKPSVPHISHAVVEPIPLIIIPSGPPDTKLPAEGTVLVKEKLKEHLAKVRETAQGSRKYSSERKRAKHAEPRVKTPAKPTKPIDLTKSTDEQASSKLERGKAAAKRYRLRLKDSQEQQLQLINELKEENIRLRTQLTELQHAHRNCDVTRSNSSLRIALVQGTSQSVANATVTQQGASAALLNTIEQQHQLQLQQPAPLSVPQQRLITSHIIDSNTFNRMPIIILMGPTATQPVVPAVVSGGGALEERTG</sequence>
<reference evidence="7" key="2">
    <citation type="submission" date="2020-05" db="UniProtKB">
        <authorList>
            <consortium name="EnsemblMetazoa"/>
        </authorList>
    </citation>
    <scope>IDENTIFICATION</scope>
    <source>
        <strain evidence="7">MINIMUS1</strain>
    </source>
</reference>
<feature type="compositionally biased region" description="Polar residues" evidence="5">
    <location>
        <begin position="144"/>
        <end position="154"/>
    </location>
</feature>
<dbReference type="PROSITE" id="PS00028">
    <property type="entry name" value="ZINC_FINGER_C2H2_1"/>
    <property type="match status" value="1"/>
</dbReference>
<keyword evidence="3" id="KW-0804">Transcription</keyword>
<evidence type="ECO:0000256" key="1">
    <source>
        <dbReference type="ARBA" id="ARBA00004123"/>
    </source>
</evidence>
<reference evidence="8" key="1">
    <citation type="submission" date="2013-03" db="EMBL/GenBank/DDBJ databases">
        <title>The Genome Sequence of Anopheles minimus MINIMUS1.</title>
        <authorList>
            <consortium name="The Broad Institute Genomics Platform"/>
            <person name="Neafsey D.E."/>
            <person name="Walton C."/>
            <person name="Walker B."/>
            <person name="Young S.K."/>
            <person name="Zeng Q."/>
            <person name="Gargeya S."/>
            <person name="Fitzgerald M."/>
            <person name="Haas B."/>
            <person name="Abouelleil A."/>
            <person name="Allen A.W."/>
            <person name="Alvarado L."/>
            <person name="Arachchi H.M."/>
            <person name="Berlin A.M."/>
            <person name="Chapman S.B."/>
            <person name="Gainer-Dewar J."/>
            <person name="Goldberg J."/>
            <person name="Griggs A."/>
            <person name="Gujja S."/>
            <person name="Hansen M."/>
            <person name="Howarth C."/>
            <person name="Imamovic A."/>
            <person name="Ireland A."/>
            <person name="Larimer J."/>
            <person name="McCowan C."/>
            <person name="Murphy C."/>
            <person name="Pearson M."/>
            <person name="Poon T.W."/>
            <person name="Priest M."/>
            <person name="Roberts A."/>
            <person name="Saif S."/>
            <person name="Shea T."/>
            <person name="Sisk P."/>
            <person name="Sykes S."/>
            <person name="Wortman J."/>
            <person name="Nusbaum C."/>
            <person name="Birren B."/>
        </authorList>
    </citation>
    <scope>NUCLEOTIDE SEQUENCE [LARGE SCALE GENOMIC DNA]</scope>
    <source>
        <strain evidence="8">MINIMUS1</strain>
    </source>
</reference>
<keyword evidence="8" id="KW-1185">Reference proteome</keyword>
<protein>
    <recommendedName>
        <fullName evidence="6">C2H2-type domain-containing protein</fullName>
    </recommendedName>
</protein>
<evidence type="ECO:0000256" key="2">
    <source>
        <dbReference type="ARBA" id="ARBA00023015"/>
    </source>
</evidence>
<dbReference type="PANTHER" id="PTHR19304">
    <property type="entry name" value="CYCLIC-AMP RESPONSE ELEMENT BINDING PROTEIN"/>
    <property type="match status" value="1"/>
</dbReference>
<feature type="compositionally biased region" description="Basic residues" evidence="5">
    <location>
        <begin position="191"/>
        <end position="201"/>
    </location>
</feature>
<organism evidence="7 8">
    <name type="scientific">Anopheles minimus</name>
    <dbReference type="NCBI Taxonomy" id="112268"/>
    <lineage>
        <taxon>Eukaryota</taxon>
        <taxon>Metazoa</taxon>
        <taxon>Ecdysozoa</taxon>
        <taxon>Arthropoda</taxon>
        <taxon>Hexapoda</taxon>
        <taxon>Insecta</taxon>
        <taxon>Pterygota</taxon>
        <taxon>Neoptera</taxon>
        <taxon>Endopterygota</taxon>
        <taxon>Diptera</taxon>
        <taxon>Nematocera</taxon>
        <taxon>Culicoidea</taxon>
        <taxon>Culicidae</taxon>
        <taxon>Anophelinae</taxon>
        <taxon>Anopheles</taxon>
    </lineage>
</organism>
<evidence type="ECO:0000256" key="3">
    <source>
        <dbReference type="ARBA" id="ARBA00023163"/>
    </source>
</evidence>
<feature type="domain" description="C2H2-type" evidence="6">
    <location>
        <begin position="18"/>
        <end position="40"/>
    </location>
</feature>
<dbReference type="AlphaFoldDB" id="A0A182WHC0"/>
<dbReference type="CDD" id="cd14686">
    <property type="entry name" value="bZIP"/>
    <property type="match status" value="1"/>
</dbReference>
<feature type="compositionally biased region" description="Basic and acidic residues" evidence="5">
    <location>
        <begin position="268"/>
        <end position="282"/>
    </location>
</feature>
<evidence type="ECO:0000313" key="7">
    <source>
        <dbReference type="EnsemblMetazoa" id="AMIN009772-PA"/>
    </source>
</evidence>
<dbReference type="GO" id="GO:0005634">
    <property type="term" value="C:nucleus"/>
    <property type="evidence" value="ECO:0007669"/>
    <property type="project" value="UniProtKB-SubCell"/>
</dbReference>
<evidence type="ECO:0000259" key="6">
    <source>
        <dbReference type="PROSITE" id="PS00028"/>
    </source>
</evidence>
<keyword evidence="4" id="KW-0539">Nucleus</keyword>
<dbReference type="InterPro" id="IPR013087">
    <property type="entry name" value="Znf_C2H2_type"/>
</dbReference>
<dbReference type="Proteomes" id="UP000075920">
    <property type="component" value="Unassembled WGS sequence"/>
</dbReference>
<evidence type="ECO:0000313" key="8">
    <source>
        <dbReference type="Proteomes" id="UP000075920"/>
    </source>
</evidence>
<dbReference type="VEuPathDB" id="VectorBase:AMIN009772"/>
<feature type="region of interest" description="Disordered" evidence="5">
    <location>
        <begin position="258"/>
        <end position="310"/>
    </location>
</feature>
<feature type="region of interest" description="Disordered" evidence="5">
    <location>
        <begin position="186"/>
        <end position="207"/>
    </location>
</feature>